<geneLocation type="plasmid" evidence="14">
    <name>punmamed1</name>
</geneLocation>
<dbReference type="InterPro" id="IPR055123">
    <property type="entry name" value="SpnB-like_Rossmann"/>
</dbReference>
<comment type="pathway">
    <text evidence="2">Antibiotic biosynthesis.</text>
</comment>
<keyword evidence="6" id="KW-0045">Antibiotic biosynthesis</keyword>
<dbReference type="GO" id="GO:0031177">
    <property type="term" value="F:phosphopantetheine binding"/>
    <property type="evidence" value="ECO:0007669"/>
    <property type="project" value="InterPro"/>
</dbReference>
<dbReference type="InterPro" id="IPR014030">
    <property type="entry name" value="Ketoacyl_synth_N"/>
</dbReference>
<dbReference type="InterPro" id="IPR050091">
    <property type="entry name" value="PKS_NRPS_Biosynth_Enz"/>
</dbReference>
<feature type="domain" description="Carrier" evidence="11">
    <location>
        <begin position="1689"/>
        <end position="1764"/>
    </location>
</feature>
<evidence type="ECO:0000256" key="4">
    <source>
        <dbReference type="ARBA" id="ARBA00022553"/>
    </source>
</evidence>
<dbReference type="GO" id="GO:0004315">
    <property type="term" value="F:3-oxoacyl-[acyl-carrier-protein] synthase activity"/>
    <property type="evidence" value="ECO:0007669"/>
    <property type="project" value="InterPro"/>
</dbReference>
<dbReference type="SUPFAM" id="SSF53901">
    <property type="entry name" value="Thiolase-like"/>
    <property type="match status" value="1"/>
</dbReference>
<dbReference type="PROSITE" id="PS50075">
    <property type="entry name" value="CARRIER"/>
    <property type="match status" value="1"/>
</dbReference>
<evidence type="ECO:0000313" key="14">
    <source>
        <dbReference type="EMBL" id="XCJ75985.1"/>
    </source>
</evidence>
<dbReference type="InterPro" id="IPR049551">
    <property type="entry name" value="PKS_DH_C"/>
</dbReference>
<feature type="domain" description="Ketosynthase family 3 (KS3)" evidence="12">
    <location>
        <begin position="43"/>
        <end position="471"/>
    </location>
</feature>
<dbReference type="Gene3D" id="3.30.70.3290">
    <property type="match status" value="1"/>
</dbReference>
<dbReference type="InterPro" id="IPR013968">
    <property type="entry name" value="PKS_KR"/>
</dbReference>
<dbReference type="Gene3D" id="3.40.50.720">
    <property type="entry name" value="NAD(P)-binding Rossmann-like Domain"/>
    <property type="match status" value="1"/>
</dbReference>
<dbReference type="InterPro" id="IPR016039">
    <property type="entry name" value="Thiolase-like"/>
</dbReference>
<feature type="domain" description="PKS/mFAS DH" evidence="13">
    <location>
        <begin position="946"/>
        <end position="1220"/>
    </location>
</feature>
<dbReference type="FunFam" id="3.40.366.10:FF:000002">
    <property type="entry name" value="Probable polyketide synthase 2"/>
    <property type="match status" value="1"/>
</dbReference>
<keyword evidence="5" id="KW-0808">Transferase</keyword>
<dbReference type="Pfam" id="PF08659">
    <property type="entry name" value="KR"/>
    <property type="match status" value="1"/>
</dbReference>
<dbReference type="SMART" id="SM00827">
    <property type="entry name" value="PKS_AT"/>
    <property type="match status" value="1"/>
</dbReference>
<dbReference type="FunFam" id="3.40.47.10:FF:000019">
    <property type="entry name" value="Polyketide synthase type I"/>
    <property type="match status" value="1"/>
</dbReference>
<dbReference type="KEGG" id="stac:ABII15_38815"/>
<dbReference type="InterPro" id="IPR042104">
    <property type="entry name" value="PKS_dehydratase_sf"/>
</dbReference>
<dbReference type="Pfam" id="PF00698">
    <property type="entry name" value="Acyl_transf_1"/>
    <property type="match status" value="1"/>
</dbReference>
<dbReference type="Pfam" id="PF14765">
    <property type="entry name" value="PS-DH"/>
    <property type="match status" value="1"/>
</dbReference>
<dbReference type="InterPro" id="IPR020807">
    <property type="entry name" value="PKS_DH"/>
</dbReference>
<keyword evidence="14" id="KW-0614">Plasmid</keyword>
<feature type="region of interest" description="Disordered" evidence="10">
    <location>
        <begin position="474"/>
        <end position="493"/>
    </location>
</feature>
<dbReference type="SMART" id="SM00826">
    <property type="entry name" value="PKS_DH"/>
    <property type="match status" value="1"/>
</dbReference>
<dbReference type="InterPro" id="IPR009081">
    <property type="entry name" value="PP-bd_ACP"/>
</dbReference>
<dbReference type="Gene3D" id="1.10.1200.10">
    <property type="entry name" value="ACP-like"/>
    <property type="match status" value="1"/>
</dbReference>
<dbReference type="CDD" id="cd08956">
    <property type="entry name" value="KR_3_FAS_SDR_x"/>
    <property type="match status" value="1"/>
</dbReference>
<evidence type="ECO:0000256" key="6">
    <source>
        <dbReference type="ARBA" id="ARBA00023194"/>
    </source>
</evidence>
<evidence type="ECO:0000256" key="3">
    <source>
        <dbReference type="ARBA" id="ARBA00022450"/>
    </source>
</evidence>
<dbReference type="PANTHER" id="PTHR43775">
    <property type="entry name" value="FATTY ACID SYNTHASE"/>
    <property type="match status" value="1"/>
</dbReference>
<dbReference type="InterPro" id="IPR036736">
    <property type="entry name" value="ACP-like_sf"/>
</dbReference>
<dbReference type="FunFam" id="1.10.1200.10:FF:000007">
    <property type="entry name" value="Probable polyketide synthase pks17"/>
    <property type="match status" value="1"/>
</dbReference>
<dbReference type="InterPro" id="IPR020806">
    <property type="entry name" value="PKS_PP-bd"/>
</dbReference>
<dbReference type="InterPro" id="IPR014031">
    <property type="entry name" value="Ketoacyl_synth_C"/>
</dbReference>
<evidence type="ECO:0000256" key="9">
    <source>
        <dbReference type="PROSITE-ProRule" id="PRU01363"/>
    </source>
</evidence>
<keyword evidence="4" id="KW-0597">Phosphoprotein</keyword>
<dbReference type="SMART" id="SM00823">
    <property type="entry name" value="PKS_PP"/>
    <property type="match status" value="1"/>
</dbReference>
<dbReference type="InterPro" id="IPR020841">
    <property type="entry name" value="PKS_Beta-ketoAc_synthase_dom"/>
</dbReference>
<dbReference type="SUPFAM" id="SSF51735">
    <property type="entry name" value="NAD(P)-binding Rossmann-fold domains"/>
    <property type="match status" value="2"/>
</dbReference>
<dbReference type="Gene3D" id="3.40.366.10">
    <property type="entry name" value="Malonyl-Coenzyme A Acyl Carrier Protein, domain 2"/>
    <property type="match status" value="1"/>
</dbReference>
<dbReference type="InterPro" id="IPR006162">
    <property type="entry name" value="Ppantetheine_attach_site"/>
</dbReference>
<dbReference type="CDD" id="cd00833">
    <property type="entry name" value="PKS"/>
    <property type="match status" value="1"/>
</dbReference>
<dbReference type="InterPro" id="IPR032821">
    <property type="entry name" value="PKS_assoc"/>
</dbReference>
<proteinExistence type="predicted"/>
<dbReference type="GO" id="GO:0033068">
    <property type="term" value="P:macrolide biosynthetic process"/>
    <property type="evidence" value="ECO:0007669"/>
    <property type="project" value="UniProtKB-ARBA"/>
</dbReference>
<reference evidence="14" key="1">
    <citation type="submission" date="2024-06" db="EMBL/GenBank/DDBJ databases">
        <title>Streptomyces sp. strain HUAS MG91 genome sequences.</title>
        <authorList>
            <person name="Mo P."/>
        </authorList>
    </citation>
    <scope>NUCLEOTIDE SEQUENCE</scope>
    <source>
        <strain evidence="14">HUAS MG91</strain>
        <plasmid evidence="14">punmamed1</plasmid>
    </source>
</reference>
<evidence type="ECO:0000256" key="7">
    <source>
        <dbReference type="ARBA" id="ARBA00023268"/>
    </source>
</evidence>
<dbReference type="InterPro" id="IPR015083">
    <property type="entry name" value="NorB/c/GfsB-D-like_docking"/>
</dbReference>
<dbReference type="Gene3D" id="3.10.129.110">
    <property type="entry name" value="Polyketide synthase dehydratase"/>
    <property type="match status" value="1"/>
</dbReference>
<dbReference type="PROSITE" id="PS00012">
    <property type="entry name" value="PHOSPHOPANTETHEINE"/>
    <property type="match status" value="1"/>
</dbReference>
<dbReference type="Pfam" id="PF21089">
    <property type="entry name" value="PKS_DH_N"/>
    <property type="match status" value="1"/>
</dbReference>
<evidence type="ECO:0000256" key="1">
    <source>
        <dbReference type="ARBA" id="ARBA00001957"/>
    </source>
</evidence>
<sequence length="1851" mass="193955">MQLVPLREALVEEVDKLRSYLRRAVGDAQELRERVRELEESAREPIAVVGVGCRFPGGATSPEALWDLVSRGGDAMGGFPADRGWDIEGLYDPDPEAHGRTYTRSGGFLDGLADFDASFFGISPREALAMDPQQRLMLETSWEALERAGIDPESLRSTATGVFTGLYDVDYGPRVGGGAAGEVEGFRLTGTYLSAASGRVAYTLGLHGPAVSTDTACSASLVAVHQAVRSLRSGECSMALAGGVSAMPTPGMFVELARQRGLSEDGRCKAFADAADGTGFSEGAGVLVLERLSDARRNGHHVWAVIRGSAVNQDGASNGLSAPNGLAQQRVIRAALADAGLSTGDVDAVEAHGTGTRLGDPIEAEALLATYGQERQGGDPLWLGSLKSNIGHTQAAAGVGGLIKMVMAMRHGVLPATLHVDRPSSHVDWESGAVELLTEAREWTTPEGRPRRAGVSGFGISGTNAHVILEQAPAHATAEDTPRPRTGSGPSLPWVLSARSEQALRRQAERLHDAVAADPDMPAEAVGHALVTTRSRFDHRHVVIGAGREDLLAALAAVAAGDEPGTGAVSGVARPVGRTVFVFPGQGGQWLAMGRELYETSPVFADRLRACDEALKPWISWPLIDTVCGGPDAADLADIDVVQPALFAVMVSLAEVWRSLGVTPDVVIGHSQGEIAAAHVAGALTLQDAAKIVALRSRLLATVTGQGAMAGILLPQQRVRELLAGKESRIGIAAVNGPNATTVSGETDAVEELIALCQAEGARARAIKSSVPGHSPLMDRFDGRLQEELGEVTPLPTAVTIYSTVTGDVIDPAALDTGYWYRNLREPVQFGTAMGRLVERERDSVAIEVSPHPLLVLNIQEMYDDTPAATGFAVGTLRRDAGGLARFHESAAEAFVAGLDVAWQEVFGPHTGRPDEPVTLPTYAFQRQRYWLDTPQETTAARTSDHPLLDAVIDLPGDGPDGSGGVVGSGRLSLERHPWLGEHLVHGAVLLPPGVLVELAAWAAHRTGCDTVGELTLETPLVLSRTADRELRVTVDADRTITVHSRSAGESAWTRNAVGTARTGTAPAAEGLTVWPPAGADPVSFDDEYTRLTALGFTHGPHLRGLRQVWRRGATLYAEVELPDTHGADQSRFRLHPALLHAALLPLGLGDFVDTGRPEGWLPRHCAGVRIGPGRPAALRVRLAPAGENALSVTLADQSGAPVGGIETLTVAPADVARLTELSFDRQDSLFHVDWTALPTPDGEPDGPYAVLGTAADACVDLDELAARDGEVPPVVLAFVDPAPTGDVPAAVEHTLHRVLRWTRRWLTDERFAGSRLALVTENAFHDDTAGRGPDPAAAAVWGFVRSAQTENPGRFALIDTDGHEASRALVPTAAATGEAQLRIGSGALSTPRLAHAAARPADAAPGLGTGTVLITGGTSGLGAMLARHLVARHGVRSLVLTSRRGADAPAAAPLRAELTAAGAAVEIVACDISSRDAVAGLLSAVPSEHPLTAVIHCAGMLDDGVVEALTEDRVDAVLAPKVRGAWHLHELTRDLGLTAFVLFSSIASVLGTAGQANYAAANAFLNGLAETRRAEGLPALSMCWGFWAERSEMSAALGDADIVRMQRQGIQPLASAEGLALFDAAVTTADPVVVPVRLTLTALGETASPLLRTLAAATTVPDDAAETRPTGAALAEQLASLSPEEAEAALLETVRTQTALVLGHADAARVSATEPFKKLGVDSLTALELRNKLTAATGLKLPATLVFDHPNPAAVAELLAARITRRPDADAGAEAGAEHLVKEIEGLGARLEDAFRRLAQDERATISTLLGDLQGRVRSMAGDQAPTTVVDQISSASAGDLLALLDKELG</sequence>
<dbReference type="PROSITE" id="PS00606">
    <property type="entry name" value="KS3_1"/>
    <property type="match status" value="1"/>
</dbReference>
<dbReference type="SUPFAM" id="SSF52151">
    <property type="entry name" value="FabD/lysophospholipase-like"/>
    <property type="match status" value="1"/>
</dbReference>
<dbReference type="PROSITE" id="PS52004">
    <property type="entry name" value="KS3_2"/>
    <property type="match status" value="1"/>
</dbReference>
<dbReference type="SMART" id="SM01294">
    <property type="entry name" value="PKS_PP_betabranch"/>
    <property type="match status" value="1"/>
</dbReference>
<dbReference type="SUPFAM" id="SSF47336">
    <property type="entry name" value="ACP-like"/>
    <property type="match status" value="1"/>
</dbReference>
<evidence type="ECO:0000256" key="10">
    <source>
        <dbReference type="SAM" id="MobiDB-lite"/>
    </source>
</evidence>
<dbReference type="Pfam" id="PF00550">
    <property type="entry name" value="PP-binding"/>
    <property type="match status" value="1"/>
</dbReference>
<dbReference type="InterPro" id="IPR049900">
    <property type="entry name" value="PKS_mFAS_DH"/>
</dbReference>
<dbReference type="Pfam" id="PF00109">
    <property type="entry name" value="ketoacyl-synt"/>
    <property type="match status" value="1"/>
</dbReference>
<dbReference type="Pfam" id="PF22953">
    <property type="entry name" value="SpnB_Rossmann"/>
    <property type="match status" value="1"/>
</dbReference>
<dbReference type="SUPFAM" id="SSF55048">
    <property type="entry name" value="Probable ACP-binding domain of malonyl-CoA ACP transacylase"/>
    <property type="match status" value="1"/>
</dbReference>
<feature type="region of interest" description="N-terminal hotdog fold" evidence="9">
    <location>
        <begin position="946"/>
        <end position="1068"/>
    </location>
</feature>
<name>A0AAU8J7Q8_9ACTN</name>
<dbReference type="PANTHER" id="PTHR43775:SF51">
    <property type="entry name" value="INACTIVE PHENOLPHTHIOCEROL SYNTHESIS POLYKETIDE SYNTHASE TYPE I PKS1-RELATED"/>
    <property type="match status" value="1"/>
</dbReference>
<dbReference type="Pfam" id="PF08990">
    <property type="entry name" value="Docking"/>
    <property type="match status" value="1"/>
</dbReference>
<dbReference type="GO" id="GO:0006633">
    <property type="term" value="P:fatty acid biosynthetic process"/>
    <property type="evidence" value="ECO:0007669"/>
    <property type="project" value="InterPro"/>
</dbReference>
<evidence type="ECO:0000256" key="8">
    <source>
        <dbReference type="ARBA" id="ARBA00023315"/>
    </source>
</evidence>
<dbReference type="InterPro" id="IPR018201">
    <property type="entry name" value="Ketoacyl_synth_AS"/>
</dbReference>
<protein>
    <submittedName>
        <fullName evidence="14">Type I polyketide synthase</fullName>
    </submittedName>
</protein>
<dbReference type="InterPro" id="IPR001227">
    <property type="entry name" value="Ac_transferase_dom_sf"/>
</dbReference>
<dbReference type="InterPro" id="IPR014043">
    <property type="entry name" value="Acyl_transferase_dom"/>
</dbReference>
<dbReference type="EMBL" id="CP159535">
    <property type="protein sequence ID" value="XCJ75985.1"/>
    <property type="molecule type" value="Genomic_DNA"/>
</dbReference>
<dbReference type="SMART" id="SM00822">
    <property type="entry name" value="PKS_KR"/>
    <property type="match status" value="1"/>
</dbReference>
<organism evidence="14">
    <name type="scientific">Streptomyces tabacisoli</name>
    <dbReference type="NCBI Taxonomy" id="3156398"/>
    <lineage>
        <taxon>Bacteria</taxon>
        <taxon>Bacillati</taxon>
        <taxon>Actinomycetota</taxon>
        <taxon>Actinomycetes</taxon>
        <taxon>Kitasatosporales</taxon>
        <taxon>Streptomycetaceae</taxon>
        <taxon>Streptomyces</taxon>
    </lineage>
</organism>
<dbReference type="GO" id="GO:0004312">
    <property type="term" value="F:fatty acid synthase activity"/>
    <property type="evidence" value="ECO:0007669"/>
    <property type="project" value="TreeGrafter"/>
</dbReference>
<evidence type="ECO:0000256" key="5">
    <source>
        <dbReference type="ARBA" id="ARBA00022679"/>
    </source>
</evidence>
<dbReference type="InterPro" id="IPR049552">
    <property type="entry name" value="PKS_DH_N"/>
</dbReference>
<dbReference type="InterPro" id="IPR036291">
    <property type="entry name" value="NAD(P)-bd_dom_sf"/>
</dbReference>
<feature type="region of interest" description="C-terminal hotdog fold" evidence="9">
    <location>
        <begin position="1080"/>
        <end position="1220"/>
    </location>
</feature>
<dbReference type="Pfam" id="PF02801">
    <property type="entry name" value="Ketoacyl-synt_C"/>
    <property type="match status" value="1"/>
</dbReference>
<dbReference type="InterPro" id="IPR016035">
    <property type="entry name" value="Acyl_Trfase/lysoPLipase"/>
</dbReference>
<dbReference type="InterPro" id="IPR016036">
    <property type="entry name" value="Malonyl_transacylase_ACP-bd"/>
</dbReference>
<keyword evidence="8" id="KW-0012">Acyltransferase</keyword>
<dbReference type="Gene3D" id="3.40.47.10">
    <property type="match status" value="1"/>
</dbReference>
<gene>
    <name evidence="14" type="ORF">ABII15_38815</name>
</gene>
<keyword evidence="3" id="KW-0596">Phosphopantetheine</keyword>
<dbReference type="PROSITE" id="PS52019">
    <property type="entry name" value="PKS_MFAS_DH"/>
    <property type="match status" value="1"/>
</dbReference>
<keyword evidence="7" id="KW-0511">Multifunctional enzyme</keyword>
<dbReference type="InterPro" id="IPR057326">
    <property type="entry name" value="KR_dom"/>
</dbReference>
<dbReference type="SMART" id="SM00825">
    <property type="entry name" value="PKS_KS"/>
    <property type="match status" value="1"/>
</dbReference>
<evidence type="ECO:0000259" key="12">
    <source>
        <dbReference type="PROSITE" id="PS52004"/>
    </source>
</evidence>
<comment type="cofactor">
    <cofactor evidence="1">
        <name>pantetheine 4'-phosphate</name>
        <dbReference type="ChEBI" id="CHEBI:47942"/>
    </cofactor>
</comment>
<evidence type="ECO:0000259" key="11">
    <source>
        <dbReference type="PROSITE" id="PS50075"/>
    </source>
</evidence>
<evidence type="ECO:0000259" key="13">
    <source>
        <dbReference type="PROSITE" id="PS52019"/>
    </source>
</evidence>
<accession>A0AAU8J7Q8</accession>
<comment type="caution">
    <text evidence="9">Lacks conserved residue(s) required for the propagation of feature annotation.</text>
</comment>
<evidence type="ECO:0000256" key="2">
    <source>
        <dbReference type="ARBA" id="ARBA00004792"/>
    </source>
</evidence>
<dbReference type="Pfam" id="PF16197">
    <property type="entry name" value="KAsynt_C_assoc"/>
    <property type="match status" value="1"/>
</dbReference>